<dbReference type="GO" id="GO:0016301">
    <property type="term" value="F:kinase activity"/>
    <property type="evidence" value="ECO:0007669"/>
    <property type="project" value="UniProtKB-KW"/>
</dbReference>
<keyword evidence="1" id="KW-1133">Transmembrane helix</keyword>
<reference evidence="2 3" key="1">
    <citation type="journal article" date="2015" name="Proc. Natl. Acad. Sci. U.S.A.">
        <title>The resurrection genome of Boea hygrometrica: A blueprint for survival of dehydration.</title>
        <authorList>
            <person name="Xiao L."/>
            <person name="Yang G."/>
            <person name="Zhang L."/>
            <person name="Yang X."/>
            <person name="Zhao S."/>
            <person name="Ji Z."/>
            <person name="Zhou Q."/>
            <person name="Hu M."/>
            <person name="Wang Y."/>
            <person name="Chen M."/>
            <person name="Xu Y."/>
            <person name="Jin H."/>
            <person name="Xiao X."/>
            <person name="Hu G."/>
            <person name="Bao F."/>
            <person name="Hu Y."/>
            <person name="Wan P."/>
            <person name="Li L."/>
            <person name="Deng X."/>
            <person name="Kuang T."/>
            <person name="Xiang C."/>
            <person name="Zhu J.K."/>
            <person name="Oliver M.J."/>
            <person name="He Y."/>
        </authorList>
    </citation>
    <scope>NUCLEOTIDE SEQUENCE [LARGE SCALE GENOMIC DNA]</scope>
    <source>
        <strain evidence="3">cv. XS01</strain>
    </source>
</reference>
<dbReference type="AlphaFoldDB" id="A0A2Z7AD09"/>
<gene>
    <name evidence="2" type="ORF">F511_38311</name>
</gene>
<keyword evidence="1" id="KW-0472">Membrane</keyword>
<evidence type="ECO:0000313" key="3">
    <source>
        <dbReference type="Proteomes" id="UP000250235"/>
    </source>
</evidence>
<keyword evidence="3" id="KW-1185">Reference proteome</keyword>
<keyword evidence="2" id="KW-0418">Kinase</keyword>
<dbReference type="Proteomes" id="UP000250235">
    <property type="component" value="Unassembled WGS sequence"/>
</dbReference>
<sequence length="333" mass="37126">MGNTDPNNTKAGKEIRGQASVRRAIKTAKHATCYNRCHEMHEGYQGWTARPVNQLAIHLSRASIPRTVYQPGKSSVRDLQIPSAHHSSVVFRHNQSVGHHSDDSVGLFRHIPSVSQSKLGSRIRSSINLSNRLKIAFHIPSRYRRVLLRILVIRRCSDEVWMVESGASMKSLRFMSSRRQCWSTTPVAVFKVALESSRRAPSFPTNLGGCSELEREREASDFGNRLGCSELERERASIVELLEIRIVQAVSCCVALRGHISSSQIAKGFDLEGNSSRRRRIRVLLVLRVLVLVVVLAAVLVACLVYSAEEGIRLHSVVEFRGPAVTADSQDTL</sequence>
<name>A0A2Z7AD09_9LAMI</name>
<keyword evidence="1" id="KW-0812">Transmembrane</keyword>
<evidence type="ECO:0000313" key="2">
    <source>
        <dbReference type="EMBL" id="KZV19225.1"/>
    </source>
</evidence>
<feature type="transmembrane region" description="Helical" evidence="1">
    <location>
        <begin position="285"/>
        <end position="308"/>
    </location>
</feature>
<keyword evidence="2" id="KW-0808">Transferase</keyword>
<protein>
    <submittedName>
        <fullName evidence="2">Cysteine-rich receptor-like protein kinase 10</fullName>
    </submittedName>
</protein>
<proteinExistence type="predicted"/>
<accession>A0A2Z7AD09</accession>
<evidence type="ECO:0000256" key="1">
    <source>
        <dbReference type="SAM" id="Phobius"/>
    </source>
</evidence>
<dbReference type="EMBL" id="KV016752">
    <property type="protein sequence ID" value="KZV19225.1"/>
    <property type="molecule type" value="Genomic_DNA"/>
</dbReference>
<keyword evidence="2" id="KW-0675">Receptor</keyword>
<organism evidence="2 3">
    <name type="scientific">Dorcoceras hygrometricum</name>
    <dbReference type="NCBI Taxonomy" id="472368"/>
    <lineage>
        <taxon>Eukaryota</taxon>
        <taxon>Viridiplantae</taxon>
        <taxon>Streptophyta</taxon>
        <taxon>Embryophyta</taxon>
        <taxon>Tracheophyta</taxon>
        <taxon>Spermatophyta</taxon>
        <taxon>Magnoliopsida</taxon>
        <taxon>eudicotyledons</taxon>
        <taxon>Gunneridae</taxon>
        <taxon>Pentapetalae</taxon>
        <taxon>asterids</taxon>
        <taxon>lamiids</taxon>
        <taxon>Lamiales</taxon>
        <taxon>Gesneriaceae</taxon>
        <taxon>Didymocarpoideae</taxon>
        <taxon>Trichosporeae</taxon>
        <taxon>Loxocarpinae</taxon>
        <taxon>Dorcoceras</taxon>
    </lineage>
</organism>